<evidence type="ECO:0000256" key="3">
    <source>
        <dbReference type="ARBA" id="ARBA00022737"/>
    </source>
</evidence>
<evidence type="ECO:0000256" key="5">
    <source>
        <dbReference type="ARBA" id="ARBA00023136"/>
    </source>
</evidence>
<keyword evidence="4" id="KW-1133">Transmembrane helix</keyword>
<keyword evidence="6 9" id="KW-1015">Disulfide bond</keyword>
<feature type="domain" description="EGF-like calcium-binding" evidence="11">
    <location>
        <begin position="216"/>
        <end position="304"/>
    </location>
</feature>
<dbReference type="PROSITE" id="PS50068">
    <property type="entry name" value="LDLRA_2"/>
    <property type="match status" value="4"/>
</dbReference>
<dbReference type="Pfam" id="PF00057">
    <property type="entry name" value="Ldl_recept_a"/>
    <property type="match status" value="3"/>
</dbReference>
<keyword evidence="8" id="KW-0325">Glycoprotein</keyword>
<feature type="disulfide bond" evidence="9">
    <location>
        <begin position="193"/>
        <end position="211"/>
    </location>
</feature>
<dbReference type="PROSITE" id="PS01209">
    <property type="entry name" value="LDLRA_1"/>
    <property type="match status" value="2"/>
</dbReference>
<comment type="subcellular location">
    <subcellularLocation>
        <location evidence="1">Membrane</location>
        <topology evidence="1">Single-pass membrane protein</topology>
    </subcellularLocation>
</comment>
<feature type="disulfide bond" evidence="9">
    <location>
        <begin position="6"/>
        <end position="24"/>
    </location>
</feature>
<reference evidence="13 14" key="1">
    <citation type="submission" date="2023-05" db="EMBL/GenBank/DDBJ databases">
        <title>B98-5 Cell Line De Novo Hybrid Assembly: An Optical Mapping Approach.</title>
        <authorList>
            <person name="Kananen K."/>
            <person name="Auerbach J.A."/>
            <person name="Kautto E."/>
            <person name="Blachly J.S."/>
        </authorList>
    </citation>
    <scope>NUCLEOTIDE SEQUENCE [LARGE SCALE GENOMIC DNA]</scope>
    <source>
        <strain evidence="13">B95-8</strain>
        <tissue evidence="13">Cell line</tissue>
    </source>
</reference>
<feature type="disulfide bond" evidence="9">
    <location>
        <begin position="98"/>
        <end position="110"/>
    </location>
</feature>
<organism evidence="13 14">
    <name type="scientific">Saguinus oedipus</name>
    <name type="common">Cotton-top tamarin</name>
    <name type="synonym">Oedipomidas oedipus</name>
    <dbReference type="NCBI Taxonomy" id="9490"/>
    <lineage>
        <taxon>Eukaryota</taxon>
        <taxon>Metazoa</taxon>
        <taxon>Chordata</taxon>
        <taxon>Craniata</taxon>
        <taxon>Vertebrata</taxon>
        <taxon>Euteleostomi</taxon>
        <taxon>Mammalia</taxon>
        <taxon>Eutheria</taxon>
        <taxon>Euarchontoglires</taxon>
        <taxon>Primates</taxon>
        <taxon>Haplorrhini</taxon>
        <taxon>Platyrrhini</taxon>
        <taxon>Cebidae</taxon>
        <taxon>Callitrichinae</taxon>
        <taxon>Saguinus</taxon>
    </lineage>
</organism>
<dbReference type="InterPro" id="IPR036055">
    <property type="entry name" value="LDL_receptor-like_sf"/>
</dbReference>
<dbReference type="InterPro" id="IPR023415">
    <property type="entry name" value="LDLR_class-A_CS"/>
</dbReference>
<feature type="disulfide bond" evidence="9">
    <location>
        <begin position="160"/>
        <end position="175"/>
    </location>
</feature>
<feature type="region of interest" description="Disordered" evidence="10">
    <location>
        <begin position="407"/>
        <end position="439"/>
    </location>
</feature>
<evidence type="ECO:0000313" key="14">
    <source>
        <dbReference type="Proteomes" id="UP001266305"/>
    </source>
</evidence>
<dbReference type="Proteomes" id="UP001266305">
    <property type="component" value="Unassembled WGS sequence"/>
</dbReference>
<accession>A0ABQ9UY98</accession>
<feature type="domain" description="EGF-like" evidence="12">
    <location>
        <begin position="265"/>
        <end position="304"/>
    </location>
</feature>
<evidence type="ECO:0000256" key="4">
    <source>
        <dbReference type="ARBA" id="ARBA00022989"/>
    </source>
</evidence>
<dbReference type="SMART" id="SM00181">
    <property type="entry name" value="EGF"/>
    <property type="match status" value="2"/>
</dbReference>
<evidence type="ECO:0000259" key="11">
    <source>
        <dbReference type="SMART" id="SM00179"/>
    </source>
</evidence>
<gene>
    <name evidence="13" type="ORF">P7K49_019638</name>
</gene>
<comment type="caution">
    <text evidence="13">The sequence shown here is derived from an EMBL/GenBank/DDBJ whole genome shotgun (WGS) entry which is preliminary data.</text>
</comment>
<keyword evidence="7" id="KW-0675">Receptor</keyword>
<name>A0ABQ9UY98_SAGOE</name>
<keyword evidence="2" id="KW-0812">Transmembrane</keyword>
<keyword evidence="14" id="KW-1185">Reference proteome</keyword>
<evidence type="ECO:0000259" key="12">
    <source>
        <dbReference type="SMART" id="SM00181"/>
    </source>
</evidence>
<feature type="domain" description="EGF-like" evidence="12">
    <location>
        <begin position="308"/>
        <end position="342"/>
    </location>
</feature>
<dbReference type="SUPFAM" id="SSF57424">
    <property type="entry name" value="LDL receptor-like module"/>
    <property type="match status" value="4"/>
</dbReference>
<evidence type="ECO:0000256" key="7">
    <source>
        <dbReference type="ARBA" id="ARBA00023170"/>
    </source>
</evidence>
<evidence type="ECO:0000256" key="8">
    <source>
        <dbReference type="ARBA" id="ARBA00023180"/>
    </source>
</evidence>
<dbReference type="InterPro" id="IPR002172">
    <property type="entry name" value="LDrepeatLR_classA_rpt"/>
</dbReference>
<feature type="disulfide bond" evidence="9">
    <location>
        <begin position="205"/>
        <end position="220"/>
    </location>
</feature>
<proteinExistence type="predicted"/>
<dbReference type="SMART" id="SM00179">
    <property type="entry name" value="EGF_CA"/>
    <property type="match status" value="2"/>
</dbReference>
<dbReference type="InterPro" id="IPR001881">
    <property type="entry name" value="EGF-like_Ca-bd_dom"/>
</dbReference>
<comment type="caution">
    <text evidence="9">Lacks conserved residue(s) required for the propagation of feature annotation.</text>
</comment>
<protein>
    <submittedName>
        <fullName evidence="13">Uncharacterized protein</fullName>
    </submittedName>
</protein>
<dbReference type="SUPFAM" id="SSF57196">
    <property type="entry name" value="EGF/Laminin"/>
    <property type="match status" value="2"/>
</dbReference>
<dbReference type="InterPro" id="IPR051221">
    <property type="entry name" value="LDLR-related"/>
</dbReference>
<dbReference type="InterPro" id="IPR000742">
    <property type="entry name" value="EGF"/>
</dbReference>
<feature type="disulfide bond" evidence="9">
    <location>
        <begin position="18"/>
        <end position="33"/>
    </location>
</feature>
<keyword evidence="5" id="KW-0472">Membrane</keyword>
<dbReference type="SMART" id="SM00192">
    <property type="entry name" value="LDLa"/>
    <property type="match status" value="4"/>
</dbReference>
<feature type="disulfide bond" evidence="9">
    <location>
        <begin position="105"/>
        <end position="123"/>
    </location>
</feature>
<evidence type="ECO:0000256" key="10">
    <source>
        <dbReference type="SAM" id="MobiDB-lite"/>
    </source>
</evidence>
<dbReference type="EMBL" id="JASSZA010000009">
    <property type="protein sequence ID" value="KAK2101971.1"/>
    <property type="molecule type" value="Genomic_DNA"/>
</dbReference>
<keyword evidence="3" id="KW-0677">Repeat</keyword>
<dbReference type="PANTHER" id="PTHR22722">
    <property type="entry name" value="LOW-DENSITY LIPOPROTEIN RECEPTOR-RELATED PROTEIN 2-RELATED"/>
    <property type="match status" value="1"/>
</dbReference>
<dbReference type="PRINTS" id="PR00261">
    <property type="entry name" value="LDLRECEPTOR"/>
</dbReference>
<dbReference type="Gene3D" id="4.10.400.10">
    <property type="entry name" value="Low-density Lipoprotein Receptor"/>
    <property type="match status" value="4"/>
</dbReference>
<evidence type="ECO:0000256" key="2">
    <source>
        <dbReference type="ARBA" id="ARBA00022692"/>
    </source>
</evidence>
<feature type="domain" description="EGF-like calcium-binding" evidence="11">
    <location>
        <begin position="305"/>
        <end position="342"/>
    </location>
</feature>
<evidence type="ECO:0000256" key="6">
    <source>
        <dbReference type="ARBA" id="ARBA00023157"/>
    </source>
</evidence>
<dbReference type="PANTHER" id="PTHR22722:SF5">
    <property type="entry name" value="LOW-DENSITY LIPOPROTEIN RECEPTOR-RELATED PROTEIN 1B"/>
    <property type="match status" value="1"/>
</dbReference>
<dbReference type="Gene3D" id="2.10.25.10">
    <property type="entry name" value="Laminin"/>
    <property type="match status" value="2"/>
</dbReference>
<dbReference type="CDD" id="cd00112">
    <property type="entry name" value="LDLa"/>
    <property type="match status" value="4"/>
</dbReference>
<evidence type="ECO:0000313" key="13">
    <source>
        <dbReference type="EMBL" id="KAK2101971.1"/>
    </source>
</evidence>
<evidence type="ECO:0000256" key="1">
    <source>
        <dbReference type="ARBA" id="ARBA00004167"/>
    </source>
</evidence>
<evidence type="ECO:0000256" key="9">
    <source>
        <dbReference type="PROSITE-ProRule" id="PRU00124"/>
    </source>
</evidence>
<sequence>MDQFQCKSGHCIPLRWRCDADADCMDGSDEEACSTGAQSGQVKPGVREDTSLEQKSQLCGQMSWLYRGGNLVAHSQHSAVPCPHCGTIQPSVLALRTCPLDEFQCNNTLCKPLAWKCDGEDDCGDNSDENPEECAQFVCPPNRPFRCKNDRVCLWIGRQCDGTDNCGDGTDEEDCEPPTAQTTHCKDKKEFLCRNRRCLSSSLRCNMFDDCGDGSDEEDCSIGEARKQLARPQGGGSGGRSDLRPGMAWAGGIHSLSPTDPKLTSCTANASICGDEARCVRTEKAAYCACRSGFHTVPGQPGCQDINECLRFGTCSQLCNNTKGGHLCSCARNFMKTHNTCKAEGAAAAGGQKGFRGVGGAGGQVAGIANGADLEWNVFLRTPCPDRKLQTPRCTCLGKGLAQAEEAGPGATSLKESGVPQCSELHTPPHPSPPGREHTQTCIAHSQSWGLTCTFPTCFDTHLCLVRTFTHTPAHTYHTRTLPPCTPARSMSSTHTPRGYTPLSMCQAVCSREHGDAIQRLFSG</sequence>